<keyword evidence="2 4" id="KW-0238">DNA-binding</keyword>
<dbReference type="InterPro" id="IPR009057">
    <property type="entry name" value="Homeodomain-like_sf"/>
</dbReference>
<dbReference type="Pfam" id="PF00440">
    <property type="entry name" value="TetR_N"/>
    <property type="match status" value="1"/>
</dbReference>
<dbReference type="PROSITE" id="PS01081">
    <property type="entry name" value="HTH_TETR_1"/>
    <property type="match status" value="1"/>
</dbReference>
<evidence type="ECO:0000256" key="1">
    <source>
        <dbReference type="ARBA" id="ARBA00023015"/>
    </source>
</evidence>
<reference evidence="7 8" key="1">
    <citation type="submission" date="2020-10" db="EMBL/GenBank/DDBJ databases">
        <title>Sequencing the genomes of 1000 actinobacteria strains.</title>
        <authorList>
            <person name="Klenk H.-P."/>
        </authorList>
    </citation>
    <scope>NUCLEOTIDE SEQUENCE [LARGE SCALE GENOMIC DNA]</scope>
    <source>
        <strain evidence="7 8">DSM 43173</strain>
    </source>
</reference>
<evidence type="ECO:0000256" key="3">
    <source>
        <dbReference type="ARBA" id="ARBA00023163"/>
    </source>
</evidence>
<comment type="caution">
    <text evidence="7">The sequence shown here is derived from an EMBL/GenBank/DDBJ whole genome shotgun (WGS) entry which is preliminary data.</text>
</comment>
<dbReference type="InterPro" id="IPR001647">
    <property type="entry name" value="HTH_TetR"/>
</dbReference>
<feature type="DNA-binding region" description="H-T-H motif" evidence="4">
    <location>
        <begin position="38"/>
        <end position="57"/>
    </location>
</feature>
<dbReference type="InterPro" id="IPR049445">
    <property type="entry name" value="TetR_SbtR-like_C"/>
</dbReference>
<sequence length="253" mass="27497">MTAAPLAAPAGRVDARRNRELVLRTAMRVFAEEGPEASLGRIAQRAGVGAGTVYRHFPSKDILLEAVLAEHLDALVAATDRWRARAAPGDALFGFLLEVIEKSAGRQHVCDALTGDRSWPRAVLAAAARRFHEALERLLHDARQAGVIRADVRVDDLSALVVGGAALRAAHRDQARGARLVRLLVDGLRARTVTKPESFRDASSPSRHETSAPRHCGECGTPLPERATGRPPRYCSPTCRQRAHRRRSGWTPG</sequence>
<feature type="domain" description="HTH tetR-type" evidence="6">
    <location>
        <begin position="16"/>
        <end position="75"/>
    </location>
</feature>
<evidence type="ECO:0000256" key="4">
    <source>
        <dbReference type="PROSITE-ProRule" id="PRU00335"/>
    </source>
</evidence>
<organism evidence="7 8">
    <name type="scientific">Nonomuraea angiospora</name>
    <dbReference type="NCBI Taxonomy" id="46172"/>
    <lineage>
        <taxon>Bacteria</taxon>
        <taxon>Bacillati</taxon>
        <taxon>Actinomycetota</taxon>
        <taxon>Actinomycetes</taxon>
        <taxon>Streptosporangiales</taxon>
        <taxon>Streptosporangiaceae</taxon>
        <taxon>Nonomuraea</taxon>
    </lineage>
</organism>
<dbReference type="PROSITE" id="PS50977">
    <property type="entry name" value="HTH_TETR_2"/>
    <property type="match status" value="1"/>
</dbReference>
<dbReference type="SUPFAM" id="SSF48498">
    <property type="entry name" value="Tetracyclin repressor-like, C-terminal domain"/>
    <property type="match status" value="1"/>
</dbReference>
<dbReference type="SUPFAM" id="SSF46689">
    <property type="entry name" value="Homeodomain-like"/>
    <property type="match status" value="1"/>
</dbReference>
<evidence type="ECO:0000259" key="6">
    <source>
        <dbReference type="PROSITE" id="PS50977"/>
    </source>
</evidence>
<dbReference type="RefSeq" id="WP_192787099.1">
    <property type="nucleotide sequence ID" value="NZ_JADBEK010000001.1"/>
</dbReference>
<evidence type="ECO:0000256" key="2">
    <source>
        <dbReference type="ARBA" id="ARBA00023125"/>
    </source>
</evidence>
<dbReference type="InterPro" id="IPR023772">
    <property type="entry name" value="DNA-bd_HTH_TetR-type_CS"/>
</dbReference>
<evidence type="ECO:0000313" key="8">
    <source>
        <dbReference type="Proteomes" id="UP000633509"/>
    </source>
</evidence>
<gene>
    <name evidence="7" type="ORF">H4W80_004813</name>
</gene>
<feature type="compositionally biased region" description="Basic and acidic residues" evidence="5">
    <location>
        <begin position="206"/>
        <end position="217"/>
    </location>
</feature>
<proteinExistence type="predicted"/>
<keyword evidence="1" id="KW-0805">Transcription regulation</keyword>
<dbReference type="Pfam" id="PF21597">
    <property type="entry name" value="TetR_C_43"/>
    <property type="match status" value="1"/>
</dbReference>
<evidence type="ECO:0000256" key="5">
    <source>
        <dbReference type="SAM" id="MobiDB-lite"/>
    </source>
</evidence>
<evidence type="ECO:0000313" key="7">
    <source>
        <dbReference type="EMBL" id="MBE1586555.1"/>
    </source>
</evidence>
<dbReference type="InterPro" id="IPR036271">
    <property type="entry name" value="Tet_transcr_reg_TetR-rel_C_sf"/>
</dbReference>
<keyword evidence="8" id="KW-1185">Reference proteome</keyword>
<keyword evidence="3" id="KW-0804">Transcription</keyword>
<accession>A0ABR9M1U3</accession>
<dbReference type="PRINTS" id="PR00455">
    <property type="entry name" value="HTHTETR"/>
</dbReference>
<feature type="compositionally biased region" description="Basic residues" evidence="5">
    <location>
        <begin position="241"/>
        <end position="253"/>
    </location>
</feature>
<name>A0ABR9M1U3_9ACTN</name>
<dbReference type="PANTHER" id="PTHR30055:SF234">
    <property type="entry name" value="HTH-TYPE TRANSCRIPTIONAL REGULATOR BETI"/>
    <property type="match status" value="1"/>
</dbReference>
<protein>
    <submittedName>
        <fullName evidence="7">AcrR family transcriptional regulator</fullName>
    </submittedName>
</protein>
<dbReference type="Gene3D" id="1.10.357.10">
    <property type="entry name" value="Tetracycline Repressor, domain 2"/>
    <property type="match status" value="1"/>
</dbReference>
<dbReference type="PANTHER" id="PTHR30055">
    <property type="entry name" value="HTH-TYPE TRANSCRIPTIONAL REGULATOR RUTR"/>
    <property type="match status" value="1"/>
</dbReference>
<dbReference type="EMBL" id="JADBEK010000001">
    <property type="protein sequence ID" value="MBE1586555.1"/>
    <property type="molecule type" value="Genomic_DNA"/>
</dbReference>
<dbReference type="Proteomes" id="UP000633509">
    <property type="component" value="Unassembled WGS sequence"/>
</dbReference>
<dbReference type="InterPro" id="IPR050109">
    <property type="entry name" value="HTH-type_TetR-like_transc_reg"/>
</dbReference>
<feature type="region of interest" description="Disordered" evidence="5">
    <location>
        <begin position="195"/>
        <end position="253"/>
    </location>
</feature>